<dbReference type="GO" id="GO:0005737">
    <property type="term" value="C:cytoplasm"/>
    <property type="evidence" value="ECO:0007669"/>
    <property type="project" value="TreeGrafter"/>
</dbReference>
<evidence type="ECO:0000259" key="3">
    <source>
        <dbReference type="PROSITE" id="PS50010"/>
    </source>
</evidence>
<protein>
    <submittedName>
        <fullName evidence="4">Rho guanyl nucleotide exchange factor</fullName>
    </submittedName>
</protein>
<dbReference type="PANTHER" id="PTHR12673">
    <property type="entry name" value="FACIOGENITAL DYSPLASIA PROTEIN"/>
    <property type="match status" value="1"/>
</dbReference>
<dbReference type="EMBL" id="AZGY01000009">
    <property type="protein sequence ID" value="KZZ95382.1"/>
    <property type="molecule type" value="Genomic_DNA"/>
</dbReference>
<feature type="coiled-coil region" evidence="1">
    <location>
        <begin position="1377"/>
        <end position="1404"/>
    </location>
</feature>
<dbReference type="Gene3D" id="1.20.900.10">
    <property type="entry name" value="Dbl homology (DH) domain"/>
    <property type="match status" value="1"/>
</dbReference>
<dbReference type="Pfam" id="PF25351">
    <property type="entry name" value="PH_BUD3_C"/>
    <property type="match status" value="1"/>
</dbReference>
<feature type="compositionally biased region" description="Polar residues" evidence="2">
    <location>
        <begin position="1264"/>
        <end position="1274"/>
    </location>
</feature>
<evidence type="ECO:0000256" key="2">
    <source>
        <dbReference type="SAM" id="MobiDB-lite"/>
    </source>
</evidence>
<feature type="region of interest" description="Disordered" evidence="2">
    <location>
        <begin position="1237"/>
        <end position="1322"/>
    </location>
</feature>
<feature type="region of interest" description="Disordered" evidence="2">
    <location>
        <begin position="1097"/>
        <end position="1190"/>
    </location>
</feature>
<dbReference type="STRING" id="1081109.A0A162IK84"/>
<dbReference type="InterPro" id="IPR051092">
    <property type="entry name" value="FYVE_RhoGEF_PH"/>
</dbReference>
<name>A0A162IK84_9HYPO</name>
<evidence type="ECO:0000313" key="4">
    <source>
        <dbReference type="EMBL" id="KZZ95382.1"/>
    </source>
</evidence>
<gene>
    <name evidence="4" type="ORF">AAL_04613</name>
</gene>
<evidence type="ECO:0000313" key="5">
    <source>
        <dbReference type="Proteomes" id="UP000078544"/>
    </source>
</evidence>
<evidence type="ECO:0000256" key="1">
    <source>
        <dbReference type="SAM" id="Coils"/>
    </source>
</evidence>
<feature type="domain" description="DH" evidence="3">
    <location>
        <begin position="248"/>
        <end position="464"/>
    </location>
</feature>
<feature type="coiled-coil region" evidence="1">
    <location>
        <begin position="1453"/>
        <end position="1487"/>
    </location>
</feature>
<dbReference type="SMART" id="SM00325">
    <property type="entry name" value="RhoGEF"/>
    <property type="match status" value="1"/>
</dbReference>
<dbReference type="PROSITE" id="PS50010">
    <property type="entry name" value="DH_2"/>
    <property type="match status" value="1"/>
</dbReference>
<keyword evidence="1" id="KW-0175">Coiled coil</keyword>
<feature type="compositionally biased region" description="Polar residues" evidence="2">
    <location>
        <begin position="1307"/>
        <end position="1322"/>
    </location>
</feature>
<dbReference type="PANTHER" id="PTHR12673:SF261">
    <property type="entry name" value="BUD3"/>
    <property type="match status" value="1"/>
</dbReference>
<feature type="compositionally biased region" description="Polar residues" evidence="2">
    <location>
        <begin position="1107"/>
        <end position="1117"/>
    </location>
</feature>
<dbReference type="InterPro" id="IPR035899">
    <property type="entry name" value="DBL_dom_sf"/>
</dbReference>
<organism evidence="4 5">
    <name type="scientific">Moelleriella libera RCEF 2490</name>
    <dbReference type="NCBI Taxonomy" id="1081109"/>
    <lineage>
        <taxon>Eukaryota</taxon>
        <taxon>Fungi</taxon>
        <taxon>Dikarya</taxon>
        <taxon>Ascomycota</taxon>
        <taxon>Pezizomycotina</taxon>
        <taxon>Sordariomycetes</taxon>
        <taxon>Hypocreomycetidae</taxon>
        <taxon>Hypocreales</taxon>
        <taxon>Clavicipitaceae</taxon>
        <taxon>Moelleriella</taxon>
    </lineage>
</organism>
<dbReference type="InterPro" id="IPR057454">
    <property type="entry name" value="Bud3_C"/>
</dbReference>
<reference evidence="4 5" key="1">
    <citation type="journal article" date="2016" name="Genome Biol. Evol.">
        <title>Divergent and convergent evolution of fungal pathogenicity.</title>
        <authorList>
            <person name="Shang Y."/>
            <person name="Xiao G."/>
            <person name="Zheng P."/>
            <person name="Cen K."/>
            <person name="Zhan S."/>
            <person name="Wang C."/>
        </authorList>
    </citation>
    <scope>NUCLEOTIDE SEQUENCE [LARGE SCALE GENOMIC DNA]</scope>
    <source>
        <strain evidence="4 5">RCEF 2490</strain>
    </source>
</reference>
<sequence length="1499" mass="166504">MVRVTDDLTLSPDSLSLYHASDPLLGHLPVLIFHGSSTTANYTSSSSRLQLHILSPAGFQSFPRVSISPSSPFYSVVNSLPREVQVDETYRGLAFGLFKYFSELPDGVKTYLKNLYPTRAKRPASAPALFGEQHAADLIQSMVKSDNTVEVIASLQDALQAQHISHVDIDLVLPPGAIVPLQPIDLEDVPDNDDDILDPTLRQYGGYTPLIKLLGEPVFLPTSRLRRAPSKPTSLNRGRTFTKDQKHELRMKLMELVDTEERYVMKLQELVHGIAKDFRKSAKTRPEGSLSPSEAELERLFPGSADQILQLNSAFAEQLRKAMDDSEEEALRDMKQTMPHLDHAKNSPLARSKDPSGALVMARLFHEWFPRFTQCYQDYIKSSQHFPNLLNSFLNQQSSFRQRVMQSGEQTIRSILIEPVQRLPRYSLLIDQIVSSLPITHPALQPMLKARDIITNICSMDDPLPDKPHVANRLRNMVESWPKDFEPEGRVVAVADFVEVSPQSSQSSSEPETSGLLLLFSDCVLMLRKISFTMTGRDLLREIEKPSAAELLISMTNAAGGPSSYEFAFVGWHSLADVRFTESGDGCLIWMTSSKAMKDVHAGRYKTSKAATSRCFLLQESFEKRASKWCEDVVKARIEARFPEAERENPCWSLRSVRMQDSNLGLHVAVFQEAAHQLMEGRREPASIRVVVDHEKGTKGAPVGHYGVEIVANLASKDLRRVSILTVGLKGKQFRDDVELDDLIPVLSRRLIQLLSAQFDVCNQNLTAPIVSFYTKILRALQLSSGKTDKTRSFLTASPVKLFSSLWHGGSHNDVAPPEIVTSGVSSPRTPSLHRANSFHSMFGSIRGKDSRPNTADEKPENPLLRLEQTFTGFVAALQSRKGAIIGRSLLNRSFVDELTVNDIYNKLIESPFDYEIAPEIGTEAIFVAFEKYLNMAWAEQIGPVMTMHAMKTLLERANKRVPGDFADFVNYLFKEMAPQNRRAFVAIIKLLADLLDGCGSDSDRGALTVAFSELLVTEGDAHDYINLLDRLVEDCDRIFDDPNANRPTPSVSGSISSSYRYGKAHTGSLTSNASSLRRKFGLDAFLHRDERQSAWRTLSKHRNPATGDTSSLSRGNLDTARSIDDNSLPKRTNRRARSRDGPTLAGAFDGNTTRPASSHRVDFPLGTIGEPSSADRPQPNTLKKKRRSSLSDLKTLMAAATLEDAAFQPLQATKPTSGRVNTGIISPRALAASKIPVSPNNAGISRSSRQREKENLDSPAKAEQTTPEQSTPVPETDSPRKAFRHSKALSGSSIPTLKPGKPAAGTESTACAGSPIRSNGQRLRFHSPQKLKERLQSEMQVVQDVDASLKLELAKIGDEMALIDTARSSSTRPTEMNDFTGSLKELENRIQVMMRELSEKQASTQRDVDVALKIAESKVRAIDQLHKEVVAENELLYEKYNGELGRIIKAVKGKTRDDKDELVAKLKEQSEETARIKKENARLKRDVLGLRAMLRGAE</sequence>
<comment type="caution">
    <text evidence="4">The sequence shown here is derived from an EMBL/GenBank/DDBJ whole genome shotgun (WGS) entry which is preliminary data.</text>
</comment>
<accession>A0A162IK84</accession>
<dbReference type="InterPro" id="IPR000219">
    <property type="entry name" value="DH_dom"/>
</dbReference>
<dbReference type="Proteomes" id="UP000078544">
    <property type="component" value="Unassembled WGS sequence"/>
</dbReference>
<dbReference type="Pfam" id="PF00621">
    <property type="entry name" value="RhoGEF"/>
    <property type="match status" value="1"/>
</dbReference>
<dbReference type="SUPFAM" id="SSF48065">
    <property type="entry name" value="DBL homology domain (DH-domain)"/>
    <property type="match status" value="1"/>
</dbReference>
<dbReference type="GO" id="GO:0005085">
    <property type="term" value="F:guanyl-nucleotide exchange factor activity"/>
    <property type="evidence" value="ECO:0007669"/>
    <property type="project" value="InterPro"/>
</dbReference>
<dbReference type="OrthoDB" id="4066896at2759"/>
<feature type="compositionally biased region" description="Polar residues" evidence="2">
    <location>
        <begin position="1239"/>
        <end position="1248"/>
    </location>
</feature>
<proteinExistence type="predicted"/>
<keyword evidence="5" id="KW-1185">Reference proteome</keyword>